<proteinExistence type="predicted"/>
<evidence type="ECO:0008006" key="3">
    <source>
        <dbReference type="Google" id="ProtNLM"/>
    </source>
</evidence>
<name>A0ABN2I317_9ACTN</name>
<reference evidence="1 2" key="1">
    <citation type="journal article" date="2019" name="Int. J. Syst. Evol. Microbiol.">
        <title>The Global Catalogue of Microorganisms (GCM) 10K type strain sequencing project: providing services to taxonomists for standard genome sequencing and annotation.</title>
        <authorList>
            <consortium name="The Broad Institute Genomics Platform"/>
            <consortium name="The Broad Institute Genome Sequencing Center for Infectious Disease"/>
            <person name="Wu L."/>
            <person name="Ma J."/>
        </authorList>
    </citation>
    <scope>NUCLEOTIDE SEQUENCE [LARGE SCALE GENOMIC DNA]</scope>
    <source>
        <strain evidence="1 2">JCM 13929</strain>
    </source>
</reference>
<organism evidence="1 2">
    <name type="scientific">Nonomuraea maheshkhaliensis</name>
    <dbReference type="NCBI Taxonomy" id="419590"/>
    <lineage>
        <taxon>Bacteria</taxon>
        <taxon>Bacillati</taxon>
        <taxon>Actinomycetota</taxon>
        <taxon>Actinomycetes</taxon>
        <taxon>Streptosporangiales</taxon>
        <taxon>Streptosporangiaceae</taxon>
        <taxon>Nonomuraea</taxon>
    </lineage>
</organism>
<dbReference type="Proteomes" id="UP001500064">
    <property type="component" value="Unassembled WGS sequence"/>
</dbReference>
<gene>
    <name evidence="1" type="ORF">GCM10009733_110650</name>
</gene>
<dbReference type="RefSeq" id="WP_346115402.1">
    <property type="nucleotide sequence ID" value="NZ_BAAAMU010000238.1"/>
</dbReference>
<evidence type="ECO:0000313" key="1">
    <source>
        <dbReference type="EMBL" id="GAA1697487.1"/>
    </source>
</evidence>
<comment type="caution">
    <text evidence="1">The sequence shown here is derived from an EMBL/GenBank/DDBJ whole genome shotgun (WGS) entry which is preliminary data.</text>
</comment>
<protein>
    <recommendedName>
        <fullName evidence="3">DUF47 family protein</fullName>
    </recommendedName>
</protein>
<evidence type="ECO:0000313" key="2">
    <source>
        <dbReference type="Proteomes" id="UP001500064"/>
    </source>
</evidence>
<keyword evidence="2" id="KW-1185">Reference proteome</keyword>
<accession>A0ABN2I317</accession>
<sequence>MPIDQERINRARPEFESFVKRPFPELPQGAEFSDLVTELLILDPRVGAMATAAVKRQIEVTDLRNVDDTMDRLARIKAELARTPARASEDVPAVAGLVTYIDDLLEVGRLLRQAIVP</sequence>
<dbReference type="EMBL" id="BAAAMU010000238">
    <property type="protein sequence ID" value="GAA1697487.1"/>
    <property type="molecule type" value="Genomic_DNA"/>
</dbReference>